<name>A0AB39SAJ5_9ACTN</name>
<gene>
    <name evidence="2" type="ORF">AB5J50_21990</name>
</gene>
<dbReference type="InterPro" id="IPR029039">
    <property type="entry name" value="Flavoprotein-like_sf"/>
</dbReference>
<dbReference type="PANTHER" id="PTHR30543">
    <property type="entry name" value="CHROMATE REDUCTASE"/>
    <property type="match status" value="1"/>
</dbReference>
<proteinExistence type="predicted"/>
<dbReference type="GO" id="GO:0005829">
    <property type="term" value="C:cytosol"/>
    <property type="evidence" value="ECO:0007669"/>
    <property type="project" value="TreeGrafter"/>
</dbReference>
<evidence type="ECO:0000313" key="2">
    <source>
        <dbReference type="EMBL" id="XDQ63278.1"/>
    </source>
</evidence>
<dbReference type="GO" id="GO:0016491">
    <property type="term" value="F:oxidoreductase activity"/>
    <property type="evidence" value="ECO:0007669"/>
    <property type="project" value="UniProtKB-KW"/>
</dbReference>
<dbReference type="EC" id="1.-.-.-" evidence="2"/>
<dbReference type="PANTHER" id="PTHR30543:SF21">
    <property type="entry name" value="NAD(P)H-DEPENDENT FMN REDUCTASE LOT6"/>
    <property type="match status" value="1"/>
</dbReference>
<feature type="domain" description="NADPH-dependent FMN reductase-like" evidence="1">
    <location>
        <begin position="16"/>
        <end position="146"/>
    </location>
</feature>
<dbReference type="InterPro" id="IPR005025">
    <property type="entry name" value="FMN_Rdtase-like_dom"/>
</dbReference>
<dbReference type="RefSeq" id="WP_327429449.1">
    <property type="nucleotide sequence ID" value="NZ_CP163440.1"/>
</dbReference>
<dbReference type="AlphaFoldDB" id="A0AB39SAJ5"/>
<keyword evidence="2" id="KW-0560">Oxidoreductase</keyword>
<dbReference type="EMBL" id="CP163440">
    <property type="protein sequence ID" value="XDQ63278.1"/>
    <property type="molecule type" value="Genomic_DNA"/>
</dbReference>
<dbReference type="SUPFAM" id="SSF52218">
    <property type="entry name" value="Flavoproteins"/>
    <property type="match status" value="1"/>
</dbReference>
<dbReference type="Pfam" id="PF03358">
    <property type="entry name" value="FMN_red"/>
    <property type="match status" value="1"/>
</dbReference>
<dbReference type="InterPro" id="IPR050712">
    <property type="entry name" value="NAD(P)H-dep_reductase"/>
</dbReference>
<evidence type="ECO:0000259" key="1">
    <source>
        <dbReference type="Pfam" id="PF03358"/>
    </source>
</evidence>
<protein>
    <submittedName>
        <fullName evidence="2">NADPH-dependent FMN reductase</fullName>
        <ecNumber evidence="2">1.-.-.-</ecNumber>
    </submittedName>
</protein>
<dbReference type="GO" id="GO:0010181">
    <property type="term" value="F:FMN binding"/>
    <property type="evidence" value="ECO:0007669"/>
    <property type="project" value="TreeGrafter"/>
</dbReference>
<organism evidence="2">
    <name type="scientific">Streptomyces sp. R35</name>
    <dbReference type="NCBI Taxonomy" id="3238630"/>
    <lineage>
        <taxon>Bacteria</taxon>
        <taxon>Bacillati</taxon>
        <taxon>Actinomycetota</taxon>
        <taxon>Actinomycetes</taxon>
        <taxon>Kitasatosporales</taxon>
        <taxon>Streptomycetaceae</taxon>
        <taxon>Streptomyces</taxon>
    </lineage>
</organism>
<sequence length="194" mass="21387">MPTRPLRLAVLTTCGNDSRSGPLVAQWFVREAEQYGDFAVDVIDLATAELPVMITRPPNEEAERQLSSVTPRLAAADAFVVVTPEYNRAYPAVLKSAIDWHVAEWRAKPIGFVSYGGRSGGLRAIEQLHPVFAELHAVTLRDSVSFMDVWDQFGPDGLPKDGPGCSGAAKVMLDQLQWWAASLHDARLSRPYRV</sequence>
<reference evidence="2" key="1">
    <citation type="submission" date="2024-07" db="EMBL/GenBank/DDBJ databases">
        <authorList>
            <person name="Yu S.T."/>
        </authorList>
    </citation>
    <scope>NUCLEOTIDE SEQUENCE</scope>
    <source>
        <strain evidence="2">R35</strain>
    </source>
</reference>
<accession>A0AB39SAJ5</accession>
<dbReference type="Gene3D" id="3.40.50.360">
    <property type="match status" value="1"/>
</dbReference>